<gene>
    <name evidence="4" type="primary">thpR</name>
    <name evidence="4" type="ORF">DYE48_20420</name>
</gene>
<evidence type="ECO:0000259" key="3">
    <source>
        <dbReference type="Pfam" id="PF02834"/>
    </source>
</evidence>
<dbReference type="EC" id="3.1.4.58" evidence="2"/>
<dbReference type="InterPro" id="IPR009097">
    <property type="entry name" value="Cyclic_Pdiesterase"/>
</dbReference>
<feature type="domain" description="Phosphoesterase HXTX" evidence="3">
    <location>
        <begin position="9"/>
        <end position="90"/>
    </location>
</feature>
<comment type="function">
    <text evidence="2">Hydrolyzes RNA 2',3'-cyclic phosphodiester to an RNA 2'-phosphomonoester.</text>
</comment>
<dbReference type="Gene3D" id="3.90.1140.10">
    <property type="entry name" value="Cyclic phosphodiesterase"/>
    <property type="match status" value="1"/>
</dbReference>
<evidence type="ECO:0000313" key="5">
    <source>
        <dbReference type="Proteomes" id="UP000256305"/>
    </source>
</evidence>
<keyword evidence="5" id="KW-1185">Reference proteome</keyword>
<dbReference type="InterPro" id="IPR014051">
    <property type="entry name" value="Phosphoesterase_HXTX"/>
</dbReference>
<feature type="short sequence motif" description="HXTX 2" evidence="2">
    <location>
        <begin position="126"/>
        <end position="129"/>
    </location>
</feature>
<dbReference type="HAMAP" id="MF_01940">
    <property type="entry name" value="RNA_CPDase"/>
    <property type="match status" value="1"/>
</dbReference>
<evidence type="ECO:0000256" key="1">
    <source>
        <dbReference type="ARBA" id="ARBA00022801"/>
    </source>
</evidence>
<sequence>MSHYFIGIKVHSEISEKLMNWQSILRETMNYKDWTAKADLHVTLKFLGSCSDERIERYVQRLKNESWPSEYSLTVGPAGGFGDQERPRVFHAQVEKAPSLLETKEKVDGIGEKLGFQKEKREFNPHITLAKKQAEGVSPLMEASEDSVLFETYEMVVNEFSIFRIHPGKHPKYETVATIKGGQKI</sequence>
<dbReference type="EMBL" id="QUAE01000037">
    <property type="protein sequence ID" value="REJ05395.1"/>
    <property type="molecule type" value="Genomic_DNA"/>
</dbReference>
<organism evidence="4 5">
    <name type="scientific">Halobacillus trueperi</name>
    <dbReference type="NCBI Taxonomy" id="156205"/>
    <lineage>
        <taxon>Bacteria</taxon>
        <taxon>Bacillati</taxon>
        <taxon>Bacillota</taxon>
        <taxon>Bacilli</taxon>
        <taxon>Bacillales</taxon>
        <taxon>Bacillaceae</taxon>
        <taxon>Halobacillus</taxon>
    </lineage>
</organism>
<accession>A0A3E0IXG6</accession>
<dbReference type="PANTHER" id="PTHR35561:SF1">
    <property type="entry name" value="RNA 2',3'-CYCLIC PHOSPHODIESTERASE"/>
    <property type="match status" value="1"/>
</dbReference>
<proteinExistence type="inferred from homology"/>
<dbReference type="Proteomes" id="UP000256305">
    <property type="component" value="Unassembled WGS sequence"/>
</dbReference>
<feature type="active site" description="Proton acceptor" evidence="2">
    <location>
        <position position="126"/>
    </location>
</feature>
<dbReference type="Pfam" id="PF02834">
    <property type="entry name" value="LigT_PEase"/>
    <property type="match status" value="2"/>
</dbReference>
<dbReference type="GO" id="GO:0004113">
    <property type="term" value="F:2',3'-cyclic-nucleotide 3'-phosphodiesterase activity"/>
    <property type="evidence" value="ECO:0007669"/>
    <property type="project" value="InterPro"/>
</dbReference>
<evidence type="ECO:0000256" key="2">
    <source>
        <dbReference type="HAMAP-Rule" id="MF_01940"/>
    </source>
</evidence>
<dbReference type="GO" id="GO:0008664">
    <property type="term" value="F:RNA 2',3'-cyclic 3'-phosphodiesterase activity"/>
    <property type="evidence" value="ECO:0007669"/>
    <property type="project" value="UniProtKB-EC"/>
</dbReference>
<comment type="similarity">
    <text evidence="2">Belongs to the 2H phosphoesterase superfamily. ThpR family.</text>
</comment>
<dbReference type="SUPFAM" id="SSF55144">
    <property type="entry name" value="LigT-like"/>
    <property type="match status" value="1"/>
</dbReference>
<feature type="active site" description="Proton donor" evidence="2">
    <location>
        <position position="41"/>
    </location>
</feature>
<name>A0A3E0IXG6_9BACI</name>
<comment type="catalytic activity">
    <reaction evidence="2">
        <text>a 3'-end 2',3'-cyclophospho-ribonucleotide-RNA + H2O = a 3'-end 2'-phospho-ribonucleotide-RNA + H(+)</text>
        <dbReference type="Rhea" id="RHEA:11828"/>
        <dbReference type="Rhea" id="RHEA-COMP:10464"/>
        <dbReference type="Rhea" id="RHEA-COMP:17353"/>
        <dbReference type="ChEBI" id="CHEBI:15377"/>
        <dbReference type="ChEBI" id="CHEBI:15378"/>
        <dbReference type="ChEBI" id="CHEBI:83064"/>
        <dbReference type="ChEBI" id="CHEBI:173113"/>
        <dbReference type="EC" id="3.1.4.58"/>
    </reaction>
</comment>
<dbReference type="AlphaFoldDB" id="A0A3E0IXG6"/>
<dbReference type="PANTHER" id="PTHR35561">
    <property type="entry name" value="RNA 2',3'-CYCLIC PHOSPHODIESTERASE"/>
    <property type="match status" value="1"/>
</dbReference>
<dbReference type="NCBIfam" id="TIGR02258">
    <property type="entry name" value="2_5_ligase"/>
    <property type="match status" value="1"/>
</dbReference>
<comment type="caution">
    <text evidence="4">The sequence shown here is derived from an EMBL/GenBank/DDBJ whole genome shotgun (WGS) entry which is preliminary data.</text>
</comment>
<reference evidence="4 5" key="1">
    <citation type="submission" date="2018-08" db="EMBL/GenBank/DDBJ databases">
        <title>Genome sequence of Halobacillus trueperi KCTC 3686.</title>
        <authorList>
            <person name="Cho K.H."/>
            <person name="Kwak M.-J."/>
            <person name="Kim B.-Y."/>
            <person name="Chun J."/>
        </authorList>
    </citation>
    <scope>NUCLEOTIDE SEQUENCE [LARGE SCALE GENOMIC DNA]</scope>
    <source>
        <strain evidence="4 5">KCTC 3686</strain>
    </source>
</reference>
<dbReference type="InterPro" id="IPR004175">
    <property type="entry name" value="RNA_CPDase"/>
</dbReference>
<keyword evidence="1 2" id="KW-0378">Hydrolase</keyword>
<dbReference type="RefSeq" id="WP_115825149.1">
    <property type="nucleotide sequence ID" value="NZ_QUAE01000037.1"/>
</dbReference>
<evidence type="ECO:0000313" key="4">
    <source>
        <dbReference type="EMBL" id="REJ05395.1"/>
    </source>
</evidence>
<feature type="short sequence motif" description="HXTX 1" evidence="2">
    <location>
        <begin position="41"/>
        <end position="44"/>
    </location>
</feature>
<feature type="domain" description="Phosphoesterase HXTX" evidence="3">
    <location>
        <begin position="98"/>
        <end position="168"/>
    </location>
</feature>
<protein>
    <recommendedName>
        <fullName evidence="2">RNA 2',3'-cyclic phosphodiesterase</fullName>
        <shortName evidence="2">RNA 2',3'-CPDase</shortName>
        <ecNumber evidence="2">3.1.4.58</ecNumber>
    </recommendedName>
</protein>